<feature type="chain" id="PRO_5035916237" description="Secreted protein" evidence="2">
    <location>
        <begin position="17"/>
        <end position="109"/>
    </location>
</feature>
<keyword evidence="2" id="KW-0732">Signal</keyword>
<evidence type="ECO:0000313" key="3">
    <source>
        <dbReference type="EnsemblMetazoa" id="CJA33488.1"/>
    </source>
</evidence>
<accession>A0A8R1ECR5</accession>
<dbReference type="Proteomes" id="UP000005237">
    <property type="component" value="Unassembled WGS sequence"/>
</dbReference>
<evidence type="ECO:0008006" key="5">
    <source>
        <dbReference type="Google" id="ProtNLM"/>
    </source>
</evidence>
<proteinExistence type="predicted"/>
<organism evidence="3 4">
    <name type="scientific">Caenorhabditis japonica</name>
    <dbReference type="NCBI Taxonomy" id="281687"/>
    <lineage>
        <taxon>Eukaryota</taxon>
        <taxon>Metazoa</taxon>
        <taxon>Ecdysozoa</taxon>
        <taxon>Nematoda</taxon>
        <taxon>Chromadorea</taxon>
        <taxon>Rhabditida</taxon>
        <taxon>Rhabditina</taxon>
        <taxon>Rhabditomorpha</taxon>
        <taxon>Rhabditoidea</taxon>
        <taxon>Rhabditidae</taxon>
        <taxon>Peloderinae</taxon>
        <taxon>Caenorhabditis</taxon>
    </lineage>
</organism>
<reference evidence="3" key="2">
    <citation type="submission" date="2022-06" db="UniProtKB">
        <authorList>
            <consortium name="EnsemblMetazoa"/>
        </authorList>
    </citation>
    <scope>IDENTIFICATION</scope>
    <source>
        <strain evidence="3">DF5081</strain>
    </source>
</reference>
<keyword evidence="4" id="KW-1185">Reference proteome</keyword>
<feature type="signal peptide" evidence="2">
    <location>
        <begin position="1"/>
        <end position="16"/>
    </location>
</feature>
<evidence type="ECO:0000256" key="1">
    <source>
        <dbReference type="SAM" id="MobiDB-lite"/>
    </source>
</evidence>
<protein>
    <recommendedName>
        <fullName evidence="5">Secreted protein</fullName>
    </recommendedName>
</protein>
<sequence length="109" mass="12730">MIVFFAFFVFSHSIQRTTQPEAAAVAEALSSVRKPDCHPLTPAGALRRGPIVASRRRSLARVLITLNRTAHSLRSLLLLFCKARRRKEGRKKQKQKRQRQRRRREREVR</sequence>
<name>A0A8R1ECR5_CAEJA</name>
<evidence type="ECO:0000256" key="2">
    <source>
        <dbReference type="SAM" id="SignalP"/>
    </source>
</evidence>
<dbReference type="AlphaFoldDB" id="A0A8R1ECR5"/>
<feature type="region of interest" description="Disordered" evidence="1">
    <location>
        <begin position="86"/>
        <end position="109"/>
    </location>
</feature>
<evidence type="ECO:0000313" key="4">
    <source>
        <dbReference type="Proteomes" id="UP000005237"/>
    </source>
</evidence>
<dbReference type="EnsemblMetazoa" id="CJA33488.1">
    <property type="protein sequence ID" value="CJA33488.1"/>
    <property type="gene ID" value="WBGene00209335"/>
</dbReference>
<reference evidence="4" key="1">
    <citation type="submission" date="2010-08" db="EMBL/GenBank/DDBJ databases">
        <authorList>
            <consortium name="Caenorhabditis japonica Sequencing Consortium"/>
            <person name="Wilson R.K."/>
        </authorList>
    </citation>
    <scope>NUCLEOTIDE SEQUENCE [LARGE SCALE GENOMIC DNA]</scope>
    <source>
        <strain evidence="4">DF5081</strain>
    </source>
</reference>